<dbReference type="InterPro" id="IPR032823">
    <property type="entry name" value="BCA_ABC_TP_C"/>
</dbReference>
<sequence length="253" mass="26751">MSLFVAEGLVKRFDALLATDHVSFSVEPGQLHALIGPNGAGKSTLVNQISGLLQPDAGRLLLDGQDITRLPPHARVAAGLSRCFQVTSVFKGQTVLDNLLLAVQAHAGSSFHFLRRRAAEAALQDQALALAARTGLAEVLAVPAGELPHGAQRKLDVALAIAARPKLLLLDEPMAGMGPAESAEMVTLIGALRREMAILLIEHDMDAVFKLADRITVLVYGKVLVSGSADEIRGHPQVQAVYLGTETTEATHA</sequence>
<evidence type="ECO:0000313" key="6">
    <source>
        <dbReference type="EMBL" id="URI05791.1"/>
    </source>
</evidence>
<keyword evidence="3" id="KW-0547">Nucleotide-binding</keyword>
<evidence type="ECO:0000256" key="4">
    <source>
        <dbReference type="ARBA" id="ARBA00022840"/>
    </source>
</evidence>
<dbReference type="Pfam" id="PF00005">
    <property type="entry name" value="ABC_tran"/>
    <property type="match status" value="1"/>
</dbReference>
<keyword evidence="4 6" id="KW-0067">ATP-binding</keyword>
<dbReference type="GO" id="GO:0005524">
    <property type="term" value="F:ATP binding"/>
    <property type="evidence" value="ECO:0007669"/>
    <property type="project" value="UniProtKB-KW"/>
</dbReference>
<evidence type="ECO:0000259" key="5">
    <source>
        <dbReference type="PROSITE" id="PS50893"/>
    </source>
</evidence>
<dbReference type="InterPro" id="IPR003439">
    <property type="entry name" value="ABC_transporter-like_ATP-bd"/>
</dbReference>
<evidence type="ECO:0000256" key="1">
    <source>
        <dbReference type="ARBA" id="ARBA00022448"/>
    </source>
</evidence>
<evidence type="ECO:0000256" key="3">
    <source>
        <dbReference type="ARBA" id="ARBA00022741"/>
    </source>
</evidence>
<dbReference type="PANTHER" id="PTHR45772:SF2">
    <property type="entry name" value="ABC TRANSPORTER ATP-BINDING PROTEIN"/>
    <property type="match status" value="1"/>
</dbReference>
<reference evidence="6" key="1">
    <citation type="submission" date="2022-05" db="EMBL/GenBank/DDBJ databases">
        <title>An RpoN-dependent PEP-CTERM gene is involved in floc formation of an Aquincola tertiaricarbonis strain.</title>
        <authorList>
            <person name="Qiu D."/>
            <person name="Xia M."/>
        </authorList>
    </citation>
    <scope>NUCLEOTIDE SEQUENCE</scope>
    <source>
        <strain evidence="6">RN12</strain>
    </source>
</reference>
<dbReference type="InterPro" id="IPR027417">
    <property type="entry name" value="P-loop_NTPase"/>
</dbReference>
<name>A0ABY4RYH8_AQUTE</name>
<dbReference type="Pfam" id="PF12399">
    <property type="entry name" value="BCA_ABC_TP_C"/>
    <property type="match status" value="1"/>
</dbReference>
<dbReference type="RefSeq" id="WP_250194056.1">
    <property type="nucleotide sequence ID" value="NZ_CP097635.1"/>
</dbReference>
<protein>
    <submittedName>
        <fullName evidence="6">ABC transporter ATP-binding protein</fullName>
    </submittedName>
</protein>
<dbReference type="SUPFAM" id="SSF52540">
    <property type="entry name" value="P-loop containing nucleoside triphosphate hydrolases"/>
    <property type="match status" value="1"/>
</dbReference>
<proteinExistence type="predicted"/>
<feature type="domain" description="ABC transporter" evidence="5">
    <location>
        <begin position="4"/>
        <end position="245"/>
    </location>
</feature>
<gene>
    <name evidence="6" type="ORF">MW290_07495</name>
</gene>
<organism evidence="6 7">
    <name type="scientific">Aquincola tertiaricarbonis</name>
    <dbReference type="NCBI Taxonomy" id="391953"/>
    <lineage>
        <taxon>Bacteria</taxon>
        <taxon>Pseudomonadati</taxon>
        <taxon>Pseudomonadota</taxon>
        <taxon>Betaproteobacteria</taxon>
        <taxon>Burkholderiales</taxon>
        <taxon>Sphaerotilaceae</taxon>
        <taxon>Aquincola</taxon>
    </lineage>
</organism>
<dbReference type="Proteomes" id="UP001056201">
    <property type="component" value="Chromosome 1"/>
</dbReference>
<dbReference type="PANTHER" id="PTHR45772">
    <property type="entry name" value="CONSERVED COMPONENT OF ABC TRANSPORTER FOR NATURAL AMINO ACIDS-RELATED"/>
    <property type="match status" value="1"/>
</dbReference>
<evidence type="ECO:0000256" key="2">
    <source>
        <dbReference type="ARBA" id="ARBA00022475"/>
    </source>
</evidence>
<dbReference type="PROSITE" id="PS50893">
    <property type="entry name" value="ABC_TRANSPORTER_2"/>
    <property type="match status" value="1"/>
</dbReference>
<dbReference type="EMBL" id="CP097635">
    <property type="protein sequence ID" value="URI05791.1"/>
    <property type="molecule type" value="Genomic_DNA"/>
</dbReference>
<dbReference type="SMART" id="SM00382">
    <property type="entry name" value="AAA"/>
    <property type="match status" value="1"/>
</dbReference>
<dbReference type="CDD" id="cd03219">
    <property type="entry name" value="ABC_Mj1267_LivG_branched"/>
    <property type="match status" value="1"/>
</dbReference>
<dbReference type="InterPro" id="IPR051120">
    <property type="entry name" value="ABC_AA/LPS_Transport"/>
</dbReference>
<dbReference type="InterPro" id="IPR003593">
    <property type="entry name" value="AAA+_ATPase"/>
</dbReference>
<dbReference type="Gene3D" id="3.40.50.300">
    <property type="entry name" value="P-loop containing nucleotide triphosphate hydrolases"/>
    <property type="match status" value="1"/>
</dbReference>
<keyword evidence="1" id="KW-0813">Transport</keyword>
<accession>A0ABY4RYH8</accession>
<keyword evidence="2" id="KW-1003">Cell membrane</keyword>
<keyword evidence="7" id="KW-1185">Reference proteome</keyword>
<keyword evidence="2" id="KW-0472">Membrane</keyword>
<evidence type="ECO:0000313" key="7">
    <source>
        <dbReference type="Proteomes" id="UP001056201"/>
    </source>
</evidence>